<feature type="compositionally biased region" description="Basic and acidic residues" evidence="2">
    <location>
        <begin position="17"/>
        <end position="31"/>
    </location>
</feature>
<keyword evidence="1" id="KW-0997">Cell inner membrane</keyword>
<dbReference type="KEGG" id="elio:KO353_06085"/>
<comment type="function">
    <text evidence="1">Part of the tripartite ATP-independent periplasmic (TRAP) transport system.</text>
</comment>
<feature type="transmembrane region" description="Helical" evidence="3">
    <location>
        <begin position="572"/>
        <end position="594"/>
    </location>
</feature>
<evidence type="ECO:0000256" key="3">
    <source>
        <dbReference type="SAM" id="Phobius"/>
    </source>
</evidence>
<evidence type="ECO:0000256" key="2">
    <source>
        <dbReference type="SAM" id="MobiDB-lite"/>
    </source>
</evidence>
<dbReference type="Pfam" id="PF06808">
    <property type="entry name" value="DctM"/>
    <property type="match status" value="1"/>
</dbReference>
<feature type="transmembrane region" description="Helical" evidence="3">
    <location>
        <begin position="397"/>
        <end position="418"/>
    </location>
</feature>
<comment type="subcellular location">
    <subcellularLocation>
        <location evidence="1">Cell inner membrane</location>
        <topology evidence="1">Multi-pass membrane protein</topology>
    </subcellularLocation>
</comment>
<keyword evidence="3" id="KW-0472">Membrane</keyword>
<keyword evidence="3" id="KW-1133">Transmembrane helix</keyword>
<keyword evidence="1" id="KW-1003">Cell membrane</keyword>
<feature type="transmembrane region" description="Helical" evidence="3">
    <location>
        <begin position="48"/>
        <end position="67"/>
    </location>
</feature>
<feature type="transmembrane region" description="Helical" evidence="3">
    <location>
        <begin position="601"/>
        <end position="618"/>
    </location>
</feature>
<feature type="transmembrane region" description="Helical" evidence="3">
    <location>
        <begin position="104"/>
        <end position="122"/>
    </location>
</feature>
<reference evidence="5" key="1">
    <citation type="submission" date="2021-06" db="EMBL/GenBank/DDBJ databases">
        <title>Elioraea tepida, sp. nov., a moderately thermophilic aerobic anoxygenic phototrophic bacterium isolated from an alkaline siliceous hot spring mat community in Yellowstone National Park, WY, USA.</title>
        <authorList>
            <person name="Saini M.K."/>
            <person name="Yoshida S."/>
            <person name="Sebastian A."/>
            <person name="Hirose S."/>
            <person name="Hara E."/>
            <person name="Tamaki H."/>
            <person name="Soulier N.T."/>
            <person name="Albert I."/>
            <person name="Hanada S."/>
            <person name="Bryant D.A."/>
            <person name="Tank M."/>
        </authorList>
    </citation>
    <scope>NUCLEOTIDE SEQUENCE</scope>
    <source>
        <strain evidence="5">MS-P2</strain>
    </source>
</reference>
<dbReference type="NCBIfam" id="TIGR02123">
    <property type="entry name" value="TRAP_fused"/>
    <property type="match status" value="1"/>
</dbReference>
<name>A0A975U3S9_9PROT</name>
<feature type="transmembrane region" description="Helical" evidence="3">
    <location>
        <begin position="328"/>
        <end position="349"/>
    </location>
</feature>
<evidence type="ECO:0000259" key="4">
    <source>
        <dbReference type="Pfam" id="PF06808"/>
    </source>
</evidence>
<dbReference type="Proteomes" id="UP000694001">
    <property type="component" value="Chromosome"/>
</dbReference>
<dbReference type="InterPro" id="IPR011853">
    <property type="entry name" value="TRAP_DctM-Dct_fused"/>
</dbReference>
<accession>A0A975U3S9</accession>
<feature type="transmembrane region" description="Helical" evidence="3">
    <location>
        <begin position="479"/>
        <end position="504"/>
    </location>
</feature>
<gene>
    <name evidence="5" type="ORF">KO353_06085</name>
</gene>
<evidence type="ECO:0000256" key="1">
    <source>
        <dbReference type="RuleBase" id="RU369079"/>
    </source>
</evidence>
<feature type="region of interest" description="Disordered" evidence="2">
    <location>
        <begin position="1"/>
        <end position="31"/>
    </location>
</feature>
<dbReference type="PANTHER" id="PTHR43849:SF2">
    <property type="entry name" value="BLL3936 PROTEIN"/>
    <property type="match status" value="1"/>
</dbReference>
<evidence type="ECO:0000313" key="6">
    <source>
        <dbReference type="Proteomes" id="UP000694001"/>
    </source>
</evidence>
<feature type="transmembrane region" description="Helical" evidence="3">
    <location>
        <begin position="450"/>
        <end position="472"/>
    </location>
</feature>
<feature type="transmembrane region" description="Helical" evidence="3">
    <location>
        <begin position="73"/>
        <end position="92"/>
    </location>
</feature>
<keyword evidence="6" id="KW-1185">Reference proteome</keyword>
<dbReference type="AlphaFoldDB" id="A0A975U3S9"/>
<dbReference type="GO" id="GO:0022857">
    <property type="term" value="F:transmembrane transporter activity"/>
    <property type="evidence" value="ECO:0007669"/>
    <property type="project" value="UniProtKB-UniRule"/>
</dbReference>
<proteinExistence type="predicted"/>
<organism evidence="5 6">
    <name type="scientific">Elioraea tepida</name>
    <dbReference type="NCBI Taxonomy" id="2843330"/>
    <lineage>
        <taxon>Bacteria</taxon>
        <taxon>Pseudomonadati</taxon>
        <taxon>Pseudomonadota</taxon>
        <taxon>Alphaproteobacteria</taxon>
        <taxon>Acetobacterales</taxon>
        <taxon>Elioraeaceae</taxon>
        <taxon>Elioraea</taxon>
    </lineage>
</organism>
<dbReference type="EMBL" id="CP076448">
    <property type="protein sequence ID" value="QXM25770.1"/>
    <property type="molecule type" value="Genomic_DNA"/>
</dbReference>
<feature type="transmembrane region" description="Helical" evidence="3">
    <location>
        <begin position="370"/>
        <end position="391"/>
    </location>
</feature>
<keyword evidence="1" id="KW-0813">Transport</keyword>
<feature type="transmembrane region" description="Helical" evidence="3">
    <location>
        <begin position="160"/>
        <end position="183"/>
    </location>
</feature>
<dbReference type="InterPro" id="IPR010656">
    <property type="entry name" value="DctM"/>
</dbReference>
<evidence type="ECO:0000313" key="5">
    <source>
        <dbReference type="EMBL" id="QXM25770.1"/>
    </source>
</evidence>
<feature type="transmembrane region" description="Helical" evidence="3">
    <location>
        <begin position="537"/>
        <end position="560"/>
    </location>
</feature>
<feature type="transmembrane region" description="Helical" evidence="3">
    <location>
        <begin position="203"/>
        <end position="225"/>
    </location>
</feature>
<feature type="transmembrane region" description="Helical" evidence="3">
    <location>
        <begin position="252"/>
        <end position="273"/>
    </location>
</feature>
<keyword evidence="3" id="KW-0812">Transmembrane</keyword>
<dbReference type="PANTHER" id="PTHR43849">
    <property type="entry name" value="BLL3936 PROTEIN"/>
    <property type="match status" value="1"/>
</dbReference>
<protein>
    <submittedName>
        <fullName evidence="5">TRAP transporter permease</fullName>
    </submittedName>
</protein>
<dbReference type="RefSeq" id="WP_218286822.1">
    <property type="nucleotide sequence ID" value="NZ_CP076448.1"/>
</dbReference>
<sequence>MRSGASTRAGEAPPGTGEREAVAASETRRIEDMESASSRRVLRGPVGLALRWAGIAFVAFHLWVLLVSPIDPLTARALHVFCGAAIGLATFAASPRSRLDRIAWYDWLLMAASIGVVFHFMLDADGIELRSFIGPNLRDTVVGLAALAILLEFTRRTAGLAMPIIAAVFLAYIFAGPLLPGALYHRGVPWREAVNFIAGTEGIFGITTSVSATFIIMFVTFAAFLQASKAGDYFNDLAMSLVGWARGGPAKVAVISSFMFGTVSGSSVANVVASGTFTIPMMKRAGYDPDTAGAVEATASTGGQIAPPVMGAGAFIMAEVLGRPYQEILVAGLIPAVLYYIACFTHADLHALKAKLRGLPREELPPLLPLLKKLYLFSPLVILIVVLFSGFSPFRAAGLGIAATIVIMAVTFLAHRLVLQRQSPIAAVAGAGGELFRAIAEALASGSREALQLIAVCATAGIVAGVIGLTGIGGRFASILLALGGDVPILAISFAAVVALILGMGVPTTAAYALAAAVVAPGLIRMGVPPLVTHMFIFYYAVLSAITPPVALASFAAAGLARGSLWGTSLKAVKFGMATFLVPYMFYMNPVLLAQGAAADVLQAFLTAMAGVVLLAFATEGYMLGPLAAPLRLVVGAAALMCIVPEAKTDLAGIALGGAVLLWQWRAGRRGDAPA</sequence>
<dbReference type="GO" id="GO:0005886">
    <property type="term" value="C:plasma membrane"/>
    <property type="evidence" value="ECO:0007669"/>
    <property type="project" value="UniProtKB-SubCell"/>
</dbReference>
<feature type="transmembrane region" description="Helical" evidence="3">
    <location>
        <begin position="510"/>
        <end position="528"/>
    </location>
</feature>
<feature type="domain" description="TRAP C4-dicarboxylate transport system permease DctM subunit" evidence="4">
    <location>
        <begin position="147"/>
        <end position="596"/>
    </location>
</feature>